<dbReference type="RefSeq" id="XP_018736474.1">
    <property type="nucleotide sequence ID" value="XM_018882058.1"/>
</dbReference>
<keyword evidence="6" id="KW-1185">Reference proteome</keyword>
<evidence type="ECO:0000313" key="5">
    <source>
        <dbReference type="EMBL" id="ANB13997.1"/>
    </source>
</evidence>
<dbReference type="Pfam" id="PF23190">
    <property type="entry name" value="LHD_TRPY1"/>
    <property type="match status" value="1"/>
</dbReference>
<dbReference type="InterPro" id="IPR056337">
    <property type="entry name" value="LHD_YVC1"/>
</dbReference>
<feature type="transmembrane region" description="Helical" evidence="2">
    <location>
        <begin position="242"/>
        <end position="260"/>
    </location>
</feature>
<feature type="transmembrane region" description="Helical" evidence="2">
    <location>
        <begin position="296"/>
        <end position="319"/>
    </location>
</feature>
<dbReference type="InterPro" id="IPR052971">
    <property type="entry name" value="TRP_calcium_channel"/>
</dbReference>
<feature type="region of interest" description="Disordered" evidence="1">
    <location>
        <begin position="683"/>
        <end position="709"/>
    </location>
</feature>
<name>A0A161HL81_9ASCO</name>
<feature type="transmembrane region" description="Helical" evidence="2">
    <location>
        <begin position="381"/>
        <end position="404"/>
    </location>
</feature>
<feature type="compositionally biased region" description="Acidic residues" evidence="1">
    <location>
        <begin position="847"/>
        <end position="857"/>
    </location>
</feature>
<accession>A0A161HL81</accession>
<evidence type="ECO:0000256" key="2">
    <source>
        <dbReference type="SAM" id="Phobius"/>
    </source>
</evidence>
<evidence type="ECO:0000313" key="6">
    <source>
        <dbReference type="Proteomes" id="UP000189580"/>
    </source>
</evidence>
<feature type="compositionally biased region" description="Polar residues" evidence="1">
    <location>
        <begin position="685"/>
        <end position="694"/>
    </location>
</feature>
<dbReference type="PANTHER" id="PTHR35859">
    <property type="entry name" value="NONSELECTIVE CATION CHANNEL PROTEIN"/>
    <property type="match status" value="1"/>
</dbReference>
<keyword evidence="2" id="KW-1133">Transmembrane helix</keyword>
<evidence type="ECO:0000259" key="3">
    <source>
        <dbReference type="Pfam" id="PF23190"/>
    </source>
</evidence>
<dbReference type="Pfam" id="PF23317">
    <property type="entry name" value="YVC1_C"/>
    <property type="match status" value="1"/>
</dbReference>
<feature type="compositionally biased region" description="Acidic residues" evidence="1">
    <location>
        <begin position="865"/>
        <end position="882"/>
    </location>
</feature>
<sequence>MDTEETTLLLPRFQPSALDSIPIYNIVLDIYDLISARVDTALKYDQLRSPQVHSFLIKPLVADLRDGLCAGTLYGLMANSIQFTKESSSYAAMAGVMATRAMICEIVAIKLLKDFDEDDLMNALTYDFYPLARGMPENSSTSQSTQSQLIPRWQRLSTLELAIKAEAKRFLAHPVVIQVLEEIWNGSIMFQTSMHKLHRVKFANEEEVLASQFGRRGAGIRYNYSDASILKLSRLRVPRYRHLLNLASFCVLLGLYLMVLSSHSMKISTQEIVFALWSLGFILDEIVGFTDVGFTLYILSLWNLFDLMILLQLIGYACCRINAIRLNATGQIDDAKKMLTLSYDILATVAIFLFPRLFSIFDNNESFSRMVIAVRKMSIDLAISWLVIVMLSSGFWIAFTLAFARNVFSSNQVAFDLMRILFGFTPVVWENWKYYSPIGRTILLFYLFITHFVVMTLLFAVLSNSFSEIVANSREEHQYLCAVNTISMIKSESSTLFSYSPPLNLIEWLVRPFFYILPLRQFLILNRTLVKITHFPVLYTIFIYERLYLRLVQIREKVKKDSQNQYRKKQEERLKALVTQLSSADDEIRSGSATPRKTRKKGKPVSTPVPVPGAVSHTEAVKKHQLMSKKISKYDLLDEVFKRPYKGTIKVRPKKPKIDLDVDINDSISRPQRNRDMSRLFHSRAGSSWTSTRPPGTEIYSDPEDTTARPYYESDAIDDEEWPGSYIPNTFERHLSGNSSIVRRLNDRTSPYLLPTVPSSTVLNKFHNEDNSAQNTRRRLPITSRGRLFSSTSSLFRQDSTMLGISPTRSTSSILRRANIHGAVRNRKWGPDHVSDHGKVKRSTNHDDEDNDDDDDYIVAKSDADVEDEPDQDDEDDRDDGEPTSLAAFNANPVDLWQMQEQIMNRIDSLEGLFKNIDKKLSQIASQN</sequence>
<protein>
    <submittedName>
        <fullName evidence="5">Yvc1p</fullName>
    </submittedName>
</protein>
<dbReference type="InterPro" id="IPR056336">
    <property type="entry name" value="YVC1_C"/>
</dbReference>
<dbReference type="Proteomes" id="UP000189580">
    <property type="component" value="Chromosome d"/>
</dbReference>
<reference evidence="5 6" key="1">
    <citation type="submission" date="2016-02" db="EMBL/GenBank/DDBJ databases">
        <title>Complete genome sequence and transcriptome regulation of the pentose utilising yeast Sugiyamaella lignohabitans.</title>
        <authorList>
            <person name="Bellasio M."/>
            <person name="Peymann A."/>
            <person name="Valli M."/>
            <person name="Sipitzky M."/>
            <person name="Graf A."/>
            <person name="Sauer M."/>
            <person name="Marx H."/>
            <person name="Mattanovich D."/>
        </authorList>
    </citation>
    <scope>NUCLEOTIDE SEQUENCE [LARGE SCALE GENOMIC DNA]</scope>
    <source>
        <strain evidence="5 6">CBS 10342</strain>
    </source>
</reference>
<feature type="region of interest" description="Disordered" evidence="1">
    <location>
        <begin position="826"/>
        <end position="893"/>
    </location>
</feature>
<feature type="transmembrane region" description="Helical" evidence="2">
    <location>
        <begin position="340"/>
        <end position="361"/>
    </location>
</feature>
<keyword evidence="2" id="KW-0812">Transmembrane</keyword>
<evidence type="ECO:0000256" key="1">
    <source>
        <dbReference type="SAM" id="MobiDB-lite"/>
    </source>
</evidence>
<dbReference type="OrthoDB" id="2373987at2759"/>
<organism evidence="5 6">
    <name type="scientific">Sugiyamaella lignohabitans</name>
    <dbReference type="NCBI Taxonomy" id="796027"/>
    <lineage>
        <taxon>Eukaryota</taxon>
        <taxon>Fungi</taxon>
        <taxon>Dikarya</taxon>
        <taxon>Ascomycota</taxon>
        <taxon>Saccharomycotina</taxon>
        <taxon>Dipodascomycetes</taxon>
        <taxon>Dipodascales</taxon>
        <taxon>Trichomonascaceae</taxon>
        <taxon>Sugiyamaella</taxon>
    </lineage>
</organism>
<dbReference type="GeneID" id="30037139"/>
<feature type="compositionally biased region" description="Basic and acidic residues" evidence="1">
    <location>
        <begin position="829"/>
        <end position="838"/>
    </location>
</feature>
<dbReference type="EMBL" id="CP014502">
    <property type="protein sequence ID" value="ANB13997.1"/>
    <property type="molecule type" value="Genomic_DNA"/>
</dbReference>
<dbReference type="KEGG" id="slb:AWJ20_4951"/>
<feature type="domain" description="YVC1 N-terminal linker helical" evidence="3">
    <location>
        <begin position="24"/>
        <end position="194"/>
    </location>
</feature>
<feature type="transmembrane region" description="Helical" evidence="2">
    <location>
        <begin position="443"/>
        <end position="462"/>
    </location>
</feature>
<dbReference type="PANTHER" id="PTHR35859:SF4">
    <property type="entry name" value="MEMBRANE CHANNEL PROTEIN, PUTATIVE (AFU_ORTHOLOGUE AFUA_6G11300)-RELATED"/>
    <property type="match status" value="1"/>
</dbReference>
<dbReference type="AlphaFoldDB" id="A0A161HL81"/>
<evidence type="ECO:0000259" key="4">
    <source>
        <dbReference type="Pfam" id="PF23317"/>
    </source>
</evidence>
<proteinExistence type="predicted"/>
<gene>
    <name evidence="5" type="primary">YVC1</name>
    <name evidence="5" type="ORF">AWJ20_4951</name>
</gene>
<keyword evidence="2" id="KW-0472">Membrane</keyword>
<feature type="region of interest" description="Disordered" evidence="1">
    <location>
        <begin position="583"/>
        <end position="622"/>
    </location>
</feature>
<feature type="domain" description="Calcium channel YVC1-like C-terminal transmembrane" evidence="4">
    <location>
        <begin position="248"/>
        <end position="549"/>
    </location>
</feature>